<dbReference type="RefSeq" id="WP_055160611.1">
    <property type="nucleotide sequence ID" value="NZ_CABIWZ010000002.1"/>
</dbReference>
<dbReference type="SUPFAM" id="SSF53448">
    <property type="entry name" value="Nucleotide-diphospho-sugar transferases"/>
    <property type="match status" value="1"/>
</dbReference>
<accession>A0A173XIK6</accession>
<reference evidence="4 5" key="1">
    <citation type="submission" date="2015-09" db="EMBL/GenBank/DDBJ databases">
        <authorList>
            <consortium name="Pathogen Informatics"/>
        </authorList>
    </citation>
    <scope>NUCLEOTIDE SEQUENCE [LARGE SCALE GENOMIC DNA]</scope>
    <source>
        <strain evidence="4 5">2789STDY5608828</strain>
    </source>
</reference>
<evidence type="ECO:0000259" key="3">
    <source>
        <dbReference type="Pfam" id="PF00535"/>
    </source>
</evidence>
<proteinExistence type="predicted"/>
<feature type="domain" description="Glycosyltransferase 2-like" evidence="3">
    <location>
        <begin position="7"/>
        <end position="127"/>
    </location>
</feature>
<evidence type="ECO:0000313" key="5">
    <source>
        <dbReference type="Proteomes" id="UP000095546"/>
    </source>
</evidence>
<dbReference type="AlphaFoldDB" id="A0A173XIK6"/>
<dbReference type="Proteomes" id="UP000095546">
    <property type="component" value="Unassembled WGS sequence"/>
</dbReference>
<dbReference type="PANTHER" id="PTHR22916">
    <property type="entry name" value="GLYCOSYLTRANSFERASE"/>
    <property type="match status" value="1"/>
</dbReference>
<protein>
    <submittedName>
        <fullName evidence="4">Hyaluronan synthase</fullName>
        <ecNumber evidence="4">2.4.1.212</ecNumber>
    </submittedName>
</protein>
<dbReference type="Gene3D" id="3.90.550.10">
    <property type="entry name" value="Spore Coat Polysaccharide Biosynthesis Protein SpsA, Chain A"/>
    <property type="match status" value="1"/>
</dbReference>
<dbReference type="InterPro" id="IPR001173">
    <property type="entry name" value="Glyco_trans_2-like"/>
</dbReference>
<dbReference type="EC" id="2.4.1.212" evidence="4"/>
<evidence type="ECO:0000313" key="4">
    <source>
        <dbReference type="EMBL" id="CUN51662.1"/>
    </source>
</evidence>
<dbReference type="EMBL" id="CYYU01000002">
    <property type="protein sequence ID" value="CUN51662.1"/>
    <property type="molecule type" value="Genomic_DNA"/>
</dbReference>
<organism evidence="4 5">
    <name type="scientific">Mitsuokella jalaludinii</name>
    <dbReference type="NCBI Taxonomy" id="187979"/>
    <lineage>
        <taxon>Bacteria</taxon>
        <taxon>Bacillati</taxon>
        <taxon>Bacillota</taxon>
        <taxon>Negativicutes</taxon>
        <taxon>Selenomonadales</taxon>
        <taxon>Selenomonadaceae</taxon>
        <taxon>Mitsuokella</taxon>
    </lineage>
</organism>
<dbReference type="STRING" id="187979.ERS852385_00648"/>
<keyword evidence="2 4" id="KW-0808">Transferase</keyword>
<dbReference type="GO" id="GO:0050501">
    <property type="term" value="F:hyaluronan synthase activity"/>
    <property type="evidence" value="ECO:0007669"/>
    <property type="project" value="UniProtKB-EC"/>
</dbReference>
<dbReference type="InterPro" id="IPR029044">
    <property type="entry name" value="Nucleotide-diphossugar_trans"/>
</dbReference>
<gene>
    <name evidence="4" type="primary">hyaD_2</name>
    <name evidence="4" type="ORF">ERS852385_00648</name>
</gene>
<sequence>MKKPLVSVIVPVYRVEDYLDDCLQSLVGQTYRNLEILLIDDGSPDRCPELCDAWTRRDSRIKVIHTENHGVSHARNVGLDQATGDYIGFVDSDDWVEPDYYENMVMALRQMDAEVCGAGYTREDPDGPHVILRRGQAKVYARDEILLEIFGQNVPKLLGWELWDKLFCRELVTKVRLDEHIAIGEDELFFWQAMKGMKHFAYQPTYGYHYRMREGSAMHSGLTDKSLTFCRANEQIFADAGRENGALRNVLWERYAWDTITAARGWLVLGADEHRQEIKRAQNFLRKNFLRVQRLPNLSLCRRLCTIYLLLPFPICKALRFLVKKSND</sequence>
<evidence type="ECO:0000256" key="2">
    <source>
        <dbReference type="ARBA" id="ARBA00022679"/>
    </source>
</evidence>
<dbReference type="Pfam" id="PF00535">
    <property type="entry name" value="Glycos_transf_2"/>
    <property type="match status" value="1"/>
</dbReference>
<keyword evidence="5" id="KW-1185">Reference proteome</keyword>
<keyword evidence="1 4" id="KW-0328">Glycosyltransferase</keyword>
<evidence type="ECO:0000256" key="1">
    <source>
        <dbReference type="ARBA" id="ARBA00022676"/>
    </source>
</evidence>
<dbReference type="PANTHER" id="PTHR22916:SF51">
    <property type="entry name" value="GLYCOSYLTRANSFERASE EPSH-RELATED"/>
    <property type="match status" value="1"/>
</dbReference>
<dbReference type="CDD" id="cd00761">
    <property type="entry name" value="Glyco_tranf_GTA_type"/>
    <property type="match status" value="1"/>
</dbReference>
<name>A0A173XIK6_9FIRM</name>